<dbReference type="GeneID" id="19018005"/>
<evidence type="ECO:0000313" key="3">
    <source>
        <dbReference type="Proteomes" id="UP000198341"/>
    </source>
</evidence>
<sequence length="128" mass="14698">MEQLQKQLEQFTDSLDKTTFRPLQKKTFDCSSKCCDDAKQSHETFQRCIQNCAATMQEKETVVNNELQIFQQKVQRCAQTCNDKAQSFLESDGIGGMDKAQRKAMECIDECARDYGKELKAIQRRVVG</sequence>
<organism evidence="2 3">
    <name type="scientific">Bathycoccus prasinos</name>
    <dbReference type="NCBI Taxonomy" id="41875"/>
    <lineage>
        <taxon>Eukaryota</taxon>
        <taxon>Viridiplantae</taxon>
        <taxon>Chlorophyta</taxon>
        <taxon>Mamiellophyceae</taxon>
        <taxon>Mamiellales</taxon>
        <taxon>Bathycoccaceae</taxon>
        <taxon>Bathycoccus</taxon>
    </lineage>
</organism>
<comment type="similarity">
    <text evidence="1">Belongs to the FAM136 family.</text>
</comment>
<evidence type="ECO:0000256" key="1">
    <source>
        <dbReference type="ARBA" id="ARBA00009952"/>
    </source>
</evidence>
<protein>
    <submittedName>
        <fullName evidence="2">PREDICTED: protein FAM136A-like</fullName>
    </submittedName>
</protein>
<dbReference type="OrthoDB" id="9975421at2759"/>
<gene>
    <name evidence="2" type="ORF">Bathy01g02700</name>
</gene>
<accession>K8E9D4</accession>
<dbReference type="Pfam" id="PF05811">
    <property type="entry name" value="DUF842"/>
    <property type="match status" value="1"/>
</dbReference>
<name>K8E9D4_9CHLO</name>
<dbReference type="InterPro" id="IPR008560">
    <property type="entry name" value="DUF842_euk"/>
</dbReference>
<dbReference type="KEGG" id="bpg:Bathy01g02700"/>
<dbReference type="GO" id="GO:0005737">
    <property type="term" value="C:cytoplasm"/>
    <property type="evidence" value="ECO:0007669"/>
    <property type="project" value="TreeGrafter"/>
</dbReference>
<dbReference type="AlphaFoldDB" id="K8E9D4"/>
<proteinExistence type="inferred from homology"/>
<dbReference type="eggNOG" id="KOG3377">
    <property type="taxonomic scope" value="Eukaryota"/>
</dbReference>
<dbReference type="EMBL" id="FO082278">
    <property type="protein sequence ID" value="CCO14261.1"/>
    <property type="molecule type" value="Genomic_DNA"/>
</dbReference>
<reference evidence="2 3" key="1">
    <citation type="submission" date="2011-10" db="EMBL/GenBank/DDBJ databases">
        <authorList>
            <person name="Genoscope - CEA"/>
        </authorList>
    </citation>
    <scope>NUCLEOTIDE SEQUENCE [LARGE SCALE GENOMIC DNA]</scope>
    <source>
        <strain evidence="2 3">RCC 1105</strain>
    </source>
</reference>
<evidence type="ECO:0000313" key="2">
    <source>
        <dbReference type="EMBL" id="CCO14261.1"/>
    </source>
</evidence>
<dbReference type="PANTHER" id="PTHR21096:SF0">
    <property type="entry name" value="PROTEIN FAM136A"/>
    <property type="match status" value="1"/>
</dbReference>
<dbReference type="RefSeq" id="XP_007515382.1">
    <property type="nucleotide sequence ID" value="XM_007515320.1"/>
</dbReference>
<dbReference type="Proteomes" id="UP000198341">
    <property type="component" value="Chromosome 1"/>
</dbReference>
<keyword evidence="3" id="KW-1185">Reference proteome</keyword>
<dbReference type="PANTHER" id="PTHR21096">
    <property type="entry name" value="PROTEIN FAM136A"/>
    <property type="match status" value="1"/>
</dbReference>